<dbReference type="InterPro" id="IPR028078">
    <property type="entry name" value="ACDC"/>
</dbReference>
<dbReference type="VEuPathDB" id="PlasmoDB:PVBDA_0201520"/>
<dbReference type="Pfam" id="PF14733">
    <property type="entry name" value="ACDC"/>
    <property type="match status" value="1"/>
</dbReference>
<evidence type="ECO:0000259" key="8">
    <source>
        <dbReference type="Pfam" id="PF14733"/>
    </source>
</evidence>
<gene>
    <name evidence="9" type="ORF">PVBDA_0201520</name>
</gene>
<evidence type="ECO:0000256" key="6">
    <source>
        <dbReference type="SAM" id="MobiDB-lite"/>
    </source>
</evidence>
<keyword evidence="2" id="KW-0805">Transcription regulation</keyword>
<keyword evidence="4" id="KW-0804">Transcription</keyword>
<name>A0A6V7RTV2_PLAVN</name>
<dbReference type="GO" id="GO:0005634">
    <property type="term" value="C:nucleus"/>
    <property type="evidence" value="ECO:0007669"/>
    <property type="project" value="UniProtKB-SubCell"/>
</dbReference>
<dbReference type="GO" id="GO:0003677">
    <property type="term" value="F:DNA binding"/>
    <property type="evidence" value="ECO:0007669"/>
    <property type="project" value="UniProtKB-KW"/>
</dbReference>
<dbReference type="Pfam" id="PF00847">
    <property type="entry name" value="AP2"/>
    <property type="match status" value="1"/>
</dbReference>
<dbReference type="GO" id="GO:0003700">
    <property type="term" value="F:DNA-binding transcription factor activity"/>
    <property type="evidence" value="ECO:0007669"/>
    <property type="project" value="InterPro"/>
</dbReference>
<feature type="region of interest" description="Disordered" evidence="6">
    <location>
        <begin position="837"/>
        <end position="861"/>
    </location>
</feature>
<dbReference type="InterPro" id="IPR001471">
    <property type="entry name" value="AP2/ERF_dom"/>
</dbReference>
<keyword evidence="3" id="KW-0238">DNA-binding</keyword>
<accession>A0A6V7RTV2</accession>
<evidence type="ECO:0000256" key="3">
    <source>
        <dbReference type="ARBA" id="ARBA00023125"/>
    </source>
</evidence>
<reference evidence="9 10" key="1">
    <citation type="submission" date="2020-08" db="EMBL/GenBank/DDBJ databases">
        <authorList>
            <person name="Ramaprasad A."/>
        </authorList>
    </citation>
    <scope>NUCLEOTIDE SEQUENCE [LARGE SCALE GENOMIC DNA]</scope>
</reference>
<comment type="subcellular location">
    <subcellularLocation>
        <location evidence="1">Nucleus</location>
    </subcellularLocation>
</comment>
<proteinExistence type="predicted"/>
<evidence type="ECO:0000259" key="7">
    <source>
        <dbReference type="Pfam" id="PF00847"/>
    </source>
</evidence>
<protein>
    <submittedName>
        <fullName evidence="9">Transcription factor with AP2 domain(S), putative</fullName>
    </submittedName>
</protein>
<feature type="compositionally biased region" description="Basic and acidic residues" evidence="6">
    <location>
        <begin position="842"/>
        <end position="855"/>
    </location>
</feature>
<evidence type="ECO:0000256" key="1">
    <source>
        <dbReference type="ARBA" id="ARBA00004123"/>
    </source>
</evidence>
<evidence type="ECO:0000313" key="9">
    <source>
        <dbReference type="EMBL" id="CAD2084672.1"/>
    </source>
</evidence>
<dbReference type="Gene3D" id="1.20.5.2050">
    <property type="match status" value="1"/>
</dbReference>
<evidence type="ECO:0000313" key="10">
    <source>
        <dbReference type="Proteomes" id="UP000515550"/>
    </source>
</evidence>
<evidence type="ECO:0000256" key="5">
    <source>
        <dbReference type="ARBA" id="ARBA00023242"/>
    </source>
</evidence>
<feature type="domain" description="AP2-coincident C-terminal" evidence="8">
    <location>
        <begin position="1175"/>
        <end position="1266"/>
    </location>
</feature>
<feature type="domain" description="AP2/ERF" evidence="7">
    <location>
        <begin position="955"/>
        <end position="1006"/>
    </location>
</feature>
<sequence length="1281" mass="149898">MVSIVDNRVLNKYNIFSPEWEFEDQVRNNVKSIKLIDIKNNEHKTLRIPNYLFCFLKHYSNINSKCSRNKIDNQCEKNEEAPYLFHVDGKVFYGYEISLFVFLIEEDIELKYFNKEHKEANLSKNNMTNTNTLYNLNVNNHIKYKEDNNREILKSCFERTNCSYIFQKNNGTNNDEIYFNKIKKYENNDANENYLETVNLCNMKYDSFLSFLFKNFNFQKNNENNSGCYYIEEFNAYLCTLLDSVNEKVILSIYPINKWGLSESRSKALNFIQYEDYIKEIIEKIKYDVINVKHNLDKMEIHNLINVFNINKDNKANNHSKNNLFYDKEINTLLEHNTMHNMKANLFCNTICPSIYPFKYTSLKKNIRSYRSLYTNKNLKKGIKLMLSSMICLFEKGRKLKIISNVRKSNSPIRNYRNAIHINTKMERSRSNSVLKSTYMYGNKNICEQKKNDEVNKNKFLIIDSSSIKKMNQCVEDYIVFTLHKFNVKNNLRFRGNAVNIIKRRLNNYLIKRYLGFNNSSSANKKCNYENDLFETFFLRTILCLEDIRNDVNSENWKNCGSKMLENKFDQINDIFDSKEKGYKFEEGSYRVKQCGENSEYHEGSNNGNTSEQNSDGNSERNSEGNSGSNNSGNSGGHHDDNSGDNGSSRDSNNDGSNDDDNGSNNNNNDDDDENEENEENDDTNNDETRDHDYSNENEGYSSTNENNIIKDKYKYVDNFDCENIDSKKILNGEMPNYNKYPYNGNKSEISTNYFENSCNISANNSNNGYYEENHNMFLNSDEGLTITSVNMPNAKSNSRDEEITFGNLTNENCHSDNGYNNMNTYVETYLDNNKVHNTTSDAKRDSYSTNEERISNNSLDDNNKMKNDIYNGNDIIFHGNNINIKNELINGGESYESNLLRMKGNLLNINNKDSDTCVKKKIIKKRNKTKLERSSKSLDEEKKEVLNKVSQITRVGGVCFDKNRQRWIAHWKIDGKYHKHYFPISQYGFENARERAINCRKQAEKLFNLPEIQPRNRWNQVKVNGTSHIKKASKLPRCEGVAYDEMSQSWVSTFVVHKKFSIDELGFYEARDRAIYCRRAFEKINSEEDYEFLLKQRLGLTEEEKEDLSTLFDFDKNALEKMDTVGNTVNGNKIKSNMHNMKIQDNADYSSMDNHNNMEQAKNANNNMESKISNEQYLKITQEAIEMILSNIKHKSLPEIKLKLIDVEKFENYNTLIDKHFKFVTSVTNISQLQPYISLFHKFIIYHTLPHNVSLKKQLCIIEALEWSSFFSGEVNHKID</sequence>
<dbReference type="EMBL" id="LR865380">
    <property type="protein sequence ID" value="CAD2084672.1"/>
    <property type="molecule type" value="Genomic_DNA"/>
</dbReference>
<evidence type="ECO:0000256" key="2">
    <source>
        <dbReference type="ARBA" id="ARBA00023015"/>
    </source>
</evidence>
<organism evidence="9 10">
    <name type="scientific">Plasmodium vinckei brucechwatti</name>
    <dbReference type="NCBI Taxonomy" id="119398"/>
    <lineage>
        <taxon>Eukaryota</taxon>
        <taxon>Sar</taxon>
        <taxon>Alveolata</taxon>
        <taxon>Apicomplexa</taxon>
        <taxon>Aconoidasida</taxon>
        <taxon>Haemosporida</taxon>
        <taxon>Plasmodiidae</taxon>
        <taxon>Plasmodium</taxon>
        <taxon>Plasmodium (Vinckeia)</taxon>
    </lineage>
</organism>
<feature type="compositionally biased region" description="Polar residues" evidence="6">
    <location>
        <begin position="697"/>
        <end position="706"/>
    </location>
</feature>
<feature type="compositionally biased region" description="Polar residues" evidence="6">
    <location>
        <begin position="604"/>
        <end position="613"/>
    </location>
</feature>
<evidence type="ECO:0000256" key="4">
    <source>
        <dbReference type="ARBA" id="ARBA00023163"/>
    </source>
</evidence>
<feature type="region of interest" description="Disordered" evidence="6">
    <location>
        <begin position="598"/>
        <end position="706"/>
    </location>
</feature>
<dbReference type="Proteomes" id="UP000515550">
    <property type="component" value="Chromosome PVBDA_02"/>
</dbReference>
<feature type="compositionally biased region" description="Low complexity" evidence="6">
    <location>
        <begin position="644"/>
        <end position="656"/>
    </location>
</feature>
<keyword evidence="5" id="KW-0539">Nucleus</keyword>
<feature type="compositionally biased region" description="Acidic residues" evidence="6">
    <location>
        <begin position="669"/>
        <end position="686"/>
    </location>
</feature>
<feature type="compositionally biased region" description="Low complexity" evidence="6">
    <location>
        <begin position="624"/>
        <end position="633"/>
    </location>
</feature>